<comment type="caution">
    <text evidence="2">The sequence shown here is derived from an EMBL/GenBank/DDBJ whole genome shotgun (WGS) entry which is preliminary data.</text>
</comment>
<proteinExistence type="predicted"/>
<name>A0A7Y6IN01_9ACTN</name>
<organism evidence="2 3">
    <name type="scientific">Nonomuraea rhodomycinica</name>
    <dbReference type="NCBI Taxonomy" id="1712872"/>
    <lineage>
        <taxon>Bacteria</taxon>
        <taxon>Bacillati</taxon>
        <taxon>Actinomycetota</taxon>
        <taxon>Actinomycetes</taxon>
        <taxon>Streptosporangiales</taxon>
        <taxon>Streptosporangiaceae</taxon>
        <taxon>Nonomuraea</taxon>
    </lineage>
</organism>
<dbReference type="Gene3D" id="2.40.260.10">
    <property type="entry name" value="Sortase"/>
    <property type="match status" value="1"/>
</dbReference>
<keyword evidence="1" id="KW-0378">Hydrolase</keyword>
<evidence type="ECO:0000313" key="2">
    <source>
        <dbReference type="EMBL" id="NUW40733.1"/>
    </source>
</evidence>
<dbReference type="Pfam" id="PF04203">
    <property type="entry name" value="Sortase"/>
    <property type="match status" value="1"/>
</dbReference>
<dbReference type="GO" id="GO:0016787">
    <property type="term" value="F:hydrolase activity"/>
    <property type="evidence" value="ECO:0007669"/>
    <property type="project" value="UniProtKB-KW"/>
</dbReference>
<dbReference type="EMBL" id="JABWGO010000002">
    <property type="protein sequence ID" value="NUW40733.1"/>
    <property type="molecule type" value="Genomic_DNA"/>
</dbReference>
<dbReference type="NCBIfam" id="NF033748">
    <property type="entry name" value="class_F_sortase"/>
    <property type="match status" value="1"/>
</dbReference>
<sequence>MARPGRVVLAGAATGLLLVMFGKTQFGTQQAAAKVVPESIDIPSIDVEAPLMKLGLTKDGEVELPPYEKPKVAGWYSGSAVPGEKGASVIVGHVDTKTAPAVFYKLRKLRKGELVKVERSDGKVARYKVDAVEQVHKDRFPARKVYVDDGLKLVTCGGTFDYAKGEYIDNIIVYASRA</sequence>
<dbReference type="Proteomes" id="UP000546126">
    <property type="component" value="Unassembled WGS sequence"/>
</dbReference>
<reference evidence="2 3" key="1">
    <citation type="submission" date="2020-06" db="EMBL/GenBank/DDBJ databases">
        <authorList>
            <person name="Chanama M."/>
        </authorList>
    </citation>
    <scope>NUCLEOTIDE SEQUENCE [LARGE SCALE GENOMIC DNA]</scope>
    <source>
        <strain evidence="2 3">TBRC6557</strain>
    </source>
</reference>
<dbReference type="CDD" id="cd05829">
    <property type="entry name" value="Sortase_F"/>
    <property type="match status" value="1"/>
</dbReference>
<dbReference type="RefSeq" id="WP_175600336.1">
    <property type="nucleotide sequence ID" value="NZ_JABWGO010000002.1"/>
</dbReference>
<evidence type="ECO:0000256" key="1">
    <source>
        <dbReference type="ARBA" id="ARBA00022801"/>
    </source>
</evidence>
<gene>
    <name evidence="2" type="ORF">HT134_11360</name>
</gene>
<dbReference type="SUPFAM" id="SSF63817">
    <property type="entry name" value="Sortase"/>
    <property type="match status" value="1"/>
</dbReference>
<dbReference type="InterPro" id="IPR042001">
    <property type="entry name" value="Sortase_F"/>
</dbReference>
<dbReference type="NCBIfam" id="TIGR01076">
    <property type="entry name" value="sortase_fam"/>
    <property type="match status" value="1"/>
</dbReference>
<evidence type="ECO:0000313" key="3">
    <source>
        <dbReference type="Proteomes" id="UP000546126"/>
    </source>
</evidence>
<dbReference type="InterPro" id="IPR023365">
    <property type="entry name" value="Sortase_dom-sf"/>
</dbReference>
<dbReference type="InterPro" id="IPR005754">
    <property type="entry name" value="Sortase"/>
</dbReference>
<dbReference type="AlphaFoldDB" id="A0A7Y6IN01"/>
<keyword evidence="3" id="KW-1185">Reference proteome</keyword>
<protein>
    <submittedName>
        <fullName evidence="2">Class F sortase</fullName>
    </submittedName>
</protein>
<accession>A0A7Y6IN01</accession>